<dbReference type="RefSeq" id="WP_132080457.1">
    <property type="nucleotide sequence ID" value="NZ_SLUI01000007.1"/>
</dbReference>
<name>A0A4R1PZ91_9FIRM</name>
<keyword evidence="1" id="KW-0812">Transmembrane</keyword>
<feature type="transmembrane region" description="Helical" evidence="1">
    <location>
        <begin position="95"/>
        <end position="113"/>
    </location>
</feature>
<dbReference type="Pfam" id="PF07786">
    <property type="entry name" value="HGSNAT_cat"/>
    <property type="match status" value="1"/>
</dbReference>
<keyword evidence="4" id="KW-1185">Reference proteome</keyword>
<reference evidence="3 4" key="1">
    <citation type="submission" date="2019-03" db="EMBL/GenBank/DDBJ databases">
        <title>Genomic Encyclopedia of Type Strains, Phase IV (KMG-IV): sequencing the most valuable type-strain genomes for metagenomic binning, comparative biology and taxonomic classification.</title>
        <authorList>
            <person name="Goeker M."/>
        </authorList>
    </citation>
    <scope>NUCLEOTIDE SEQUENCE [LARGE SCALE GENOMIC DNA]</scope>
    <source>
        <strain evidence="3 4">DSM 15969</strain>
    </source>
</reference>
<feature type="transmembrane region" description="Helical" evidence="1">
    <location>
        <begin position="240"/>
        <end position="257"/>
    </location>
</feature>
<feature type="transmembrane region" description="Helical" evidence="1">
    <location>
        <begin position="201"/>
        <end position="220"/>
    </location>
</feature>
<dbReference type="EMBL" id="SLUI01000007">
    <property type="protein sequence ID" value="TCL36871.1"/>
    <property type="molecule type" value="Genomic_DNA"/>
</dbReference>
<comment type="caution">
    <text evidence="3">The sequence shown here is derived from an EMBL/GenBank/DDBJ whole genome shotgun (WGS) entry which is preliminary data.</text>
</comment>
<keyword evidence="1" id="KW-0472">Membrane</keyword>
<dbReference type="AlphaFoldDB" id="A0A4R1PZ91"/>
<feature type="domain" description="Heparan-alpha-glucosaminide N-acetyltransferase catalytic" evidence="2">
    <location>
        <begin position="4"/>
        <end position="196"/>
    </location>
</feature>
<feature type="transmembrane region" description="Helical" evidence="1">
    <location>
        <begin position="37"/>
        <end position="58"/>
    </location>
</feature>
<accession>A0A4R1PZ91</accession>
<evidence type="ECO:0000313" key="3">
    <source>
        <dbReference type="EMBL" id="TCL36871.1"/>
    </source>
</evidence>
<feature type="transmembrane region" description="Helical" evidence="1">
    <location>
        <begin position="120"/>
        <end position="139"/>
    </location>
</feature>
<keyword evidence="1" id="KW-1133">Transmembrane helix</keyword>
<evidence type="ECO:0000313" key="4">
    <source>
        <dbReference type="Proteomes" id="UP000295063"/>
    </source>
</evidence>
<sequence>MKNRDSSIDSIRGLAVFTMVAANMVPDTLQADYPEWFRFYGTFSAPIFIFLSGMMVAITRRIKEYHFKYYLARGFAILLIGVLIDVFLWRIYPFMTYDILYLIGLAIPLCYILGKIPKFAQYLVAGSILFLTPIFHKIIKYREFVDSFYIKTSFAEVLSNSLPLKSLFIDGWFPVFPWLGIAFLGYFFGNVRLNKSNYLNKITGVSAFLTLTIGIILWNTIPVSRYTRAGYIELFYPPDLSFVFIAVGVILSVFLIVDRTYYCKVYIPFRLYGCTSLLLYIIHLIIINVVFIPLSEQGIKFEFKYYYLVYLGVMIILLGVALGVKMRKIEIK</sequence>
<feature type="transmembrane region" description="Helical" evidence="1">
    <location>
        <begin position="171"/>
        <end position="189"/>
    </location>
</feature>
<protein>
    <submittedName>
        <fullName evidence="3">Uncharacterized protein DUF1624</fullName>
    </submittedName>
</protein>
<feature type="transmembrane region" description="Helical" evidence="1">
    <location>
        <begin position="269"/>
        <end position="293"/>
    </location>
</feature>
<evidence type="ECO:0000256" key="1">
    <source>
        <dbReference type="SAM" id="Phobius"/>
    </source>
</evidence>
<feature type="transmembrane region" description="Helical" evidence="1">
    <location>
        <begin position="7"/>
        <end position="25"/>
    </location>
</feature>
<proteinExistence type="predicted"/>
<dbReference type="InterPro" id="IPR012429">
    <property type="entry name" value="HGSNAT_cat"/>
</dbReference>
<evidence type="ECO:0000259" key="2">
    <source>
        <dbReference type="Pfam" id="PF07786"/>
    </source>
</evidence>
<dbReference type="OrthoDB" id="508112at2"/>
<dbReference type="Proteomes" id="UP000295063">
    <property type="component" value="Unassembled WGS sequence"/>
</dbReference>
<gene>
    <name evidence="3" type="ORF">EV210_107135</name>
</gene>
<organism evidence="3 4">
    <name type="scientific">Anaerospora hongkongensis</name>
    <dbReference type="NCBI Taxonomy" id="244830"/>
    <lineage>
        <taxon>Bacteria</taxon>
        <taxon>Bacillati</taxon>
        <taxon>Bacillota</taxon>
        <taxon>Negativicutes</taxon>
        <taxon>Selenomonadales</taxon>
        <taxon>Sporomusaceae</taxon>
        <taxon>Anaerospora</taxon>
    </lineage>
</organism>
<feature type="transmembrane region" description="Helical" evidence="1">
    <location>
        <begin position="70"/>
        <end position="89"/>
    </location>
</feature>
<feature type="transmembrane region" description="Helical" evidence="1">
    <location>
        <begin position="305"/>
        <end position="324"/>
    </location>
</feature>